<gene>
    <name evidence="1" type="ORF">J421_0222</name>
</gene>
<name>W0R9J3_9BACT</name>
<dbReference type="EMBL" id="CP007128">
    <property type="protein sequence ID" value="AHG87759.1"/>
    <property type="molecule type" value="Genomic_DNA"/>
</dbReference>
<evidence type="ECO:0008006" key="3">
    <source>
        <dbReference type="Google" id="ProtNLM"/>
    </source>
</evidence>
<dbReference type="InParanoid" id="W0R9J3"/>
<dbReference type="STRING" id="861299.J421_0222"/>
<dbReference type="KEGG" id="gba:J421_0222"/>
<reference evidence="1 2" key="1">
    <citation type="journal article" date="2014" name="Genome Announc.">
        <title>Genome Sequence and Methylome of Soil Bacterium Gemmatirosa kalamazoonensis KBS708T, a Member of the Rarely Cultivated Gemmatimonadetes Phylum.</title>
        <authorList>
            <person name="Debruyn J.M."/>
            <person name="Radosevich M."/>
            <person name="Wommack K.E."/>
            <person name="Polson S.W."/>
            <person name="Hauser L.J."/>
            <person name="Fawaz M.N."/>
            <person name="Korlach J."/>
            <person name="Tsai Y.C."/>
        </authorList>
    </citation>
    <scope>NUCLEOTIDE SEQUENCE [LARGE SCALE GENOMIC DNA]</scope>
    <source>
        <strain evidence="1 2">KBS708</strain>
    </source>
</reference>
<dbReference type="RefSeq" id="WP_148306092.1">
    <property type="nucleotide sequence ID" value="NZ_CP007128.1"/>
</dbReference>
<keyword evidence="2" id="KW-1185">Reference proteome</keyword>
<dbReference type="AlphaFoldDB" id="W0R9J3"/>
<organism evidence="1 2">
    <name type="scientific">Gemmatirosa kalamazoonensis</name>
    <dbReference type="NCBI Taxonomy" id="861299"/>
    <lineage>
        <taxon>Bacteria</taxon>
        <taxon>Pseudomonadati</taxon>
        <taxon>Gemmatimonadota</taxon>
        <taxon>Gemmatimonadia</taxon>
        <taxon>Gemmatimonadales</taxon>
        <taxon>Gemmatimonadaceae</taxon>
        <taxon>Gemmatirosa</taxon>
    </lineage>
</organism>
<dbReference type="PATRIC" id="fig|861299.3.peg.226"/>
<accession>W0R9J3</accession>
<evidence type="ECO:0000313" key="1">
    <source>
        <dbReference type="EMBL" id="AHG87759.1"/>
    </source>
</evidence>
<proteinExistence type="predicted"/>
<evidence type="ECO:0000313" key="2">
    <source>
        <dbReference type="Proteomes" id="UP000019151"/>
    </source>
</evidence>
<protein>
    <recommendedName>
        <fullName evidence="3">Histidine kinase A domain protein</fullName>
    </recommendedName>
</protein>
<dbReference type="Proteomes" id="UP000019151">
    <property type="component" value="Chromosome"/>
</dbReference>
<dbReference type="eggNOG" id="ENOG502ZMND">
    <property type="taxonomic scope" value="Bacteria"/>
</dbReference>
<sequence>MTENFAVAVRWLTEQDALLRGLAHALSNRVGTLVAATGLLEPGAVAPASIVGVLRDETERLEGVLVLVRLLAGSASDVDVAEPLHLPDLVTPIVELHAHHPQLRDVPVTVTPDPLAPPVRARHVGLARALLLLLGTAKRGAAASIAWTLDGDDVALTVSGAAGDEASAAAARWLAGVPVEATAAGYVMRLPRV</sequence>
<dbReference type="HOGENOM" id="CLU_1406994_0_0_0"/>